<proteinExistence type="predicted"/>
<dbReference type="AlphaFoldDB" id="A0A0F8WP05"/>
<sequence>MRFTPEDAGRLSAAIYTMLSALAAGIFFAVTVLTGDYWHQKRQNLVSHGIVQEMADILNGYHGDRKGIAGNHDCSFEGVASLPTQPLGTLAKTGAVDILLKDVIIEYNGLAVMLSPVVWTPDQDSDPNSFRLGPESLLLAKDADFVIRIAHGGIVPPDWGDVPFDIVEADKIDLTGID</sequence>
<feature type="non-terminal residue" evidence="2">
    <location>
        <position position="178"/>
    </location>
</feature>
<dbReference type="InterPro" id="IPR029052">
    <property type="entry name" value="Metallo-depent_PP-like"/>
</dbReference>
<reference evidence="2" key="1">
    <citation type="journal article" date="2015" name="Nature">
        <title>Complex archaea that bridge the gap between prokaryotes and eukaryotes.</title>
        <authorList>
            <person name="Spang A."/>
            <person name="Saw J.H."/>
            <person name="Jorgensen S.L."/>
            <person name="Zaremba-Niedzwiedzka K."/>
            <person name="Martijn J."/>
            <person name="Lind A.E."/>
            <person name="van Eijk R."/>
            <person name="Schleper C."/>
            <person name="Guy L."/>
            <person name="Ettema T.J."/>
        </authorList>
    </citation>
    <scope>NUCLEOTIDE SEQUENCE</scope>
</reference>
<dbReference type="EMBL" id="LAZR01063886">
    <property type="protein sequence ID" value="KKK58622.1"/>
    <property type="molecule type" value="Genomic_DNA"/>
</dbReference>
<accession>A0A0F8WP05</accession>
<protein>
    <submittedName>
        <fullName evidence="2">Uncharacterized protein</fullName>
    </submittedName>
</protein>
<keyword evidence="1" id="KW-0812">Transmembrane</keyword>
<keyword evidence="1" id="KW-0472">Membrane</keyword>
<feature type="transmembrane region" description="Helical" evidence="1">
    <location>
        <begin position="13"/>
        <end position="33"/>
    </location>
</feature>
<evidence type="ECO:0000313" key="2">
    <source>
        <dbReference type="EMBL" id="KKK58622.1"/>
    </source>
</evidence>
<evidence type="ECO:0000256" key="1">
    <source>
        <dbReference type="SAM" id="Phobius"/>
    </source>
</evidence>
<gene>
    <name evidence="2" type="ORF">LCGC14_3042590</name>
</gene>
<organism evidence="2">
    <name type="scientific">marine sediment metagenome</name>
    <dbReference type="NCBI Taxonomy" id="412755"/>
    <lineage>
        <taxon>unclassified sequences</taxon>
        <taxon>metagenomes</taxon>
        <taxon>ecological metagenomes</taxon>
    </lineage>
</organism>
<dbReference type="SUPFAM" id="SSF56300">
    <property type="entry name" value="Metallo-dependent phosphatases"/>
    <property type="match status" value="1"/>
</dbReference>
<keyword evidence="1" id="KW-1133">Transmembrane helix</keyword>
<comment type="caution">
    <text evidence="2">The sequence shown here is derived from an EMBL/GenBank/DDBJ whole genome shotgun (WGS) entry which is preliminary data.</text>
</comment>
<name>A0A0F8WP05_9ZZZZ</name>